<name>A0AB34IF47_PRYPA</name>
<proteinExistence type="predicted"/>
<accession>A0AB34IF47</accession>
<feature type="region of interest" description="Disordered" evidence="1">
    <location>
        <begin position="345"/>
        <end position="391"/>
    </location>
</feature>
<sequence length="404" mass="43765">MAPHVRLEQLYWEDVDPALHAGKPAVSASVFSRCALVVLQPHEFAAIEATLRAVAASIPHKGFADVPWHETRWTAAHLLEECGFVRTDEPTMLLVEGGEAPPRYAVKYVYLPVDEESAEMRALCEYAFDEEGGRGGEAEVRGQSVVCRRGNKAMNTGSTMLMYGSWDCWDWEGAAGRKGVTQPRVYNPKGAVDPQLTRLLHRHADALNAAERECIPAYAAHRDALAAEVDPQRMHRVSPWSSAFSVSLTSSYVIAPHNDSGLACETIAFLRRNGPMPPGHEWLFAIGGHVHALPSRRGQGVLLFIKGTGLYHGTLPTSSVAPTHLHGNHGSALVTKQRMVDGLRRQRARGEATPAHLTSAYTSPQPPHHEGEDAGGQRSHPPGVPAGGEHGLCSRIAQASLVNG</sequence>
<dbReference type="EMBL" id="JBGBPQ010000030">
    <property type="protein sequence ID" value="KAL1496083.1"/>
    <property type="molecule type" value="Genomic_DNA"/>
</dbReference>
<dbReference type="AlphaFoldDB" id="A0AB34IF47"/>
<dbReference type="Proteomes" id="UP001515480">
    <property type="component" value="Unassembled WGS sequence"/>
</dbReference>
<comment type="caution">
    <text evidence="2">The sequence shown here is derived from an EMBL/GenBank/DDBJ whole genome shotgun (WGS) entry which is preliminary data.</text>
</comment>
<gene>
    <name evidence="2" type="ORF">AB1Y20_014710</name>
</gene>
<protein>
    <submittedName>
        <fullName evidence="2">Uncharacterized protein</fullName>
    </submittedName>
</protein>
<evidence type="ECO:0000256" key="1">
    <source>
        <dbReference type="SAM" id="MobiDB-lite"/>
    </source>
</evidence>
<evidence type="ECO:0000313" key="3">
    <source>
        <dbReference type="Proteomes" id="UP001515480"/>
    </source>
</evidence>
<reference evidence="2 3" key="1">
    <citation type="journal article" date="2024" name="Science">
        <title>Giant polyketide synthase enzymes in the biosynthesis of giant marine polyether toxins.</title>
        <authorList>
            <person name="Fallon T.R."/>
            <person name="Shende V.V."/>
            <person name="Wierzbicki I.H."/>
            <person name="Pendleton A.L."/>
            <person name="Watervoot N.F."/>
            <person name="Auber R.P."/>
            <person name="Gonzalez D.J."/>
            <person name="Wisecaver J.H."/>
            <person name="Moore B.S."/>
        </authorList>
    </citation>
    <scope>NUCLEOTIDE SEQUENCE [LARGE SCALE GENOMIC DNA]</scope>
    <source>
        <strain evidence="2 3">12B1</strain>
    </source>
</reference>
<keyword evidence="3" id="KW-1185">Reference proteome</keyword>
<evidence type="ECO:0000313" key="2">
    <source>
        <dbReference type="EMBL" id="KAL1496083.1"/>
    </source>
</evidence>
<organism evidence="2 3">
    <name type="scientific">Prymnesium parvum</name>
    <name type="common">Toxic golden alga</name>
    <dbReference type="NCBI Taxonomy" id="97485"/>
    <lineage>
        <taxon>Eukaryota</taxon>
        <taxon>Haptista</taxon>
        <taxon>Haptophyta</taxon>
        <taxon>Prymnesiophyceae</taxon>
        <taxon>Prymnesiales</taxon>
        <taxon>Prymnesiaceae</taxon>
        <taxon>Prymnesium</taxon>
    </lineage>
</organism>